<proteinExistence type="predicted"/>
<gene>
    <name evidence="2" type="ORF">MALV_10110</name>
</gene>
<dbReference type="Proteomes" id="UP000466906">
    <property type="component" value="Chromosome"/>
</dbReference>
<dbReference type="AlphaFoldDB" id="A0A6N4UL81"/>
<sequence length="104" mass="11307">MTWGPVTPARYASNVRPDDGDRGIVTGSNADRHVEVMLGLEHHADMTVESGPTRSEGSSRLGSNEHSTGEDWTPAHQAMQDKRTVNVETPPTQPVAARSSRELM</sequence>
<evidence type="ECO:0000256" key="1">
    <source>
        <dbReference type="SAM" id="MobiDB-lite"/>
    </source>
</evidence>
<organism evidence="2 3">
    <name type="scientific">Mycolicibacterium alvei</name>
    <dbReference type="NCBI Taxonomy" id="67081"/>
    <lineage>
        <taxon>Bacteria</taxon>
        <taxon>Bacillati</taxon>
        <taxon>Actinomycetota</taxon>
        <taxon>Actinomycetes</taxon>
        <taxon>Mycobacteriales</taxon>
        <taxon>Mycobacteriaceae</taxon>
        <taxon>Mycolicibacterium</taxon>
    </lineage>
</organism>
<keyword evidence="3" id="KW-1185">Reference proteome</keyword>
<accession>A0A6N4UL81</accession>
<evidence type="ECO:0000313" key="3">
    <source>
        <dbReference type="Proteomes" id="UP000466906"/>
    </source>
</evidence>
<dbReference type="EMBL" id="AP022565">
    <property type="protein sequence ID" value="BBX25886.1"/>
    <property type="molecule type" value="Genomic_DNA"/>
</dbReference>
<evidence type="ECO:0000313" key="2">
    <source>
        <dbReference type="EMBL" id="BBX25886.1"/>
    </source>
</evidence>
<protein>
    <submittedName>
        <fullName evidence="2">Uncharacterized protein</fullName>
    </submittedName>
</protein>
<feature type="region of interest" description="Disordered" evidence="1">
    <location>
        <begin position="1"/>
        <end position="27"/>
    </location>
</feature>
<dbReference type="KEGG" id="malv:MALV_10110"/>
<feature type="compositionally biased region" description="Polar residues" evidence="1">
    <location>
        <begin position="50"/>
        <end position="66"/>
    </location>
</feature>
<name>A0A6N4UL81_9MYCO</name>
<feature type="region of interest" description="Disordered" evidence="1">
    <location>
        <begin position="41"/>
        <end position="104"/>
    </location>
</feature>
<reference evidence="2 3" key="1">
    <citation type="journal article" date="2019" name="Emerg. Microbes Infect.">
        <title>Comprehensive subspecies identification of 175 nontuberculous mycobacteria species based on 7547 genomic profiles.</title>
        <authorList>
            <person name="Matsumoto Y."/>
            <person name="Kinjo T."/>
            <person name="Motooka D."/>
            <person name="Nabeya D."/>
            <person name="Jung N."/>
            <person name="Uechi K."/>
            <person name="Horii T."/>
            <person name="Iida T."/>
            <person name="Fujita J."/>
            <person name="Nakamura S."/>
        </authorList>
    </citation>
    <scope>NUCLEOTIDE SEQUENCE [LARGE SCALE GENOMIC DNA]</scope>
    <source>
        <strain evidence="2 3">JCM 12272</strain>
    </source>
</reference>